<dbReference type="PANTHER" id="PTHR11358:SF35">
    <property type="entry name" value="FORMIMIDOYLGLUTAMASE"/>
    <property type="match status" value="1"/>
</dbReference>
<dbReference type="SUPFAM" id="SSF52768">
    <property type="entry name" value="Arginase/deacetylase"/>
    <property type="match status" value="1"/>
</dbReference>
<evidence type="ECO:0000256" key="7">
    <source>
        <dbReference type="PROSITE-ProRule" id="PRU00742"/>
    </source>
</evidence>
<dbReference type="InterPro" id="IPR023696">
    <property type="entry name" value="Ureohydrolase_dom_sf"/>
</dbReference>
<dbReference type="Pfam" id="PF00491">
    <property type="entry name" value="Arginase"/>
    <property type="match status" value="1"/>
</dbReference>
<dbReference type="PROSITE" id="PS01053">
    <property type="entry name" value="ARGINASE_1"/>
    <property type="match status" value="1"/>
</dbReference>
<gene>
    <name evidence="5 9" type="primary">hutG</name>
    <name evidence="9" type="ORF">DTO96_101879</name>
</gene>
<protein>
    <recommendedName>
        <fullName evidence="5 6">Formimidoylglutamase</fullName>
        <ecNumber evidence="5 6">3.5.3.8</ecNumber>
    </recommendedName>
    <alternativeName>
        <fullName evidence="5">Formiminoglutamase</fullName>
    </alternativeName>
    <alternativeName>
        <fullName evidence="5">Formiminoglutamate hydrolase</fullName>
    </alternativeName>
</protein>
<evidence type="ECO:0000256" key="2">
    <source>
        <dbReference type="ARBA" id="ARBA00022801"/>
    </source>
</evidence>
<dbReference type="NCBIfam" id="TIGR01227">
    <property type="entry name" value="hutG"/>
    <property type="match status" value="1"/>
</dbReference>
<dbReference type="InterPro" id="IPR006035">
    <property type="entry name" value="Ureohydrolase"/>
</dbReference>
<dbReference type="KEGG" id="hyf:DTO96_101879"/>
<keyword evidence="3 5" id="KW-0369">Histidine metabolism</keyword>
<evidence type="ECO:0000313" key="10">
    <source>
        <dbReference type="Proteomes" id="UP000252182"/>
    </source>
</evidence>
<keyword evidence="2 5" id="KW-0378">Hydrolase</keyword>
<dbReference type="GO" id="GO:0008783">
    <property type="term" value="F:agmatinase activity"/>
    <property type="evidence" value="ECO:0007669"/>
    <property type="project" value="TreeGrafter"/>
</dbReference>
<feature type="binding site" evidence="5">
    <location>
        <position position="124"/>
    </location>
    <ligand>
        <name>Mn(2+)</name>
        <dbReference type="ChEBI" id="CHEBI:29035"/>
        <label>1</label>
    </ligand>
</feature>
<feature type="binding site" evidence="5">
    <location>
        <position position="245"/>
    </location>
    <ligand>
        <name>Mn(2+)</name>
        <dbReference type="ChEBI" id="CHEBI:29035"/>
        <label>2</label>
    </ligand>
</feature>
<dbReference type="UniPathway" id="UPA00379">
    <property type="reaction ID" value="UER00552"/>
</dbReference>
<dbReference type="InterPro" id="IPR005923">
    <property type="entry name" value="HutG"/>
</dbReference>
<dbReference type="GO" id="GO:0033389">
    <property type="term" value="P:putrescine biosynthetic process from arginine, via agmatine"/>
    <property type="evidence" value="ECO:0007669"/>
    <property type="project" value="TreeGrafter"/>
</dbReference>
<dbReference type="AlphaFoldDB" id="A0A345DCQ0"/>
<feature type="binding site" evidence="5">
    <location>
        <position position="156"/>
    </location>
    <ligand>
        <name>Mn(2+)</name>
        <dbReference type="ChEBI" id="CHEBI:29035"/>
        <label>1</label>
    </ligand>
</feature>
<feature type="binding site" evidence="5">
    <location>
        <position position="152"/>
    </location>
    <ligand>
        <name>Mn(2+)</name>
        <dbReference type="ChEBI" id="CHEBI:29035"/>
        <label>1</label>
    </ligand>
</feature>
<dbReference type="RefSeq" id="WP_114563249.1">
    <property type="nucleotide sequence ID" value="NZ_CP031124.1"/>
</dbReference>
<dbReference type="GO" id="GO:0050415">
    <property type="term" value="F:formimidoylglutamase activity"/>
    <property type="evidence" value="ECO:0007669"/>
    <property type="project" value="UniProtKB-UniRule"/>
</dbReference>
<keyword evidence="4 5" id="KW-0464">Manganese</keyword>
<dbReference type="EC" id="3.5.3.8" evidence="5 6"/>
<accession>A0A345DCQ0</accession>
<comment type="function">
    <text evidence="5">Catalyzes the conversion of N-formimidoyl-L-glutamate to L-glutamate and formamide.</text>
</comment>
<dbReference type="PANTHER" id="PTHR11358">
    <property type="entry name" value="ARGINASE/AGMATINASE"/>
    <property type="match status" value="1"/>
</dbReference>
<dbReference type="OrthoDB" id="9789727at2"/>
<dbReference type="GO" id="GO:0019556">
    <property type="term" value="P:L-histidine catabolic process to glutamate and formamide"/>
    <property type="evidence" value="ECO:0007669"/>
    <property type="project" value="UniProtKB-UniRule"/>
</dbReference>
<feature type="binding site" evidence="5">
    <location>
        <position position="247"/>
    </location>
    <ligand>
        <name>Mn(2+)</name>
        <dbReference type="ChEBI" id="CHEBI:29035"/>
        <label>2</label>
    </ligand>
</feature>
<comment type="cofactor">
    <cofactor evidence="5">
        <name>Mn(2+)</name>
        <dbReference type="ChEBI" id="CHEBI:29035"/>
    </cofactor>
    <text evidence="5">Binds 2 manganese ions per subunit.</text>
</comment>
<keyword evidence="1 5" id="KW-0479">Metal-binding</keyword>
<keyword evidence="10" id="KW-1185">Reference proteome</keyword>
<dbReference type="GO" id="GO:0030145">
    <property type="term" value="F:manganese ion binding"/>
    <property type="evidence" value="ECO:0007669"/>
    <property type="project" value="UniProtKB-UniRule"/>
</dbReference>
<evidence type="ECO:0000256" key="5">
    <source>
        <dbReference type="HAMAP-Rule" id="MF_00737"/>
    </source>
</evidence>
<dbReference type="PROSITE" id="PS51409">
    <property type="entry name" value="ARGINASE_2"/>
    <property type="match status" value="1"/>
</dbReference>
<sequence>MNSLNNTWRWQGRVDAVEGELGTRWHQRMQRPQVDNLSQSIALVGFNCDAGVARNHGRVGAAQGADALRAMLGGMPVHEAKQLVDVGNVSCEGDAMEAAQAQLSAVVAELLQRRAFPIVMGGGHEIAYGTFGGLAQHLSTLEQPRIGIVNLDAHFDLRLNENAQGSSGTPFRQIADDCAARGWDFNYCCLGVSRFANTAALFKRADELGVTWRLDDDMGVVQLNDTLNVLHDFLANVDHVYFTIDLDVLPAAVMPAVSAPAACGVALSVVEAVLEAVVASGKLRVADLAEFNPIYDVDQHGARTAARLVARLANAVARLM</sequence>
<dbReference type="Gene3D" id="3.40.800.10">
    <property type="entry name" value="Ureohydrolase domain"/>
    <property type="match status" value="1"/>
</dbReference>
<dbReference type="CDD" id="cd09988">
    <property type="entry name" value="Formimidoylglutamase"/>
    <property type="match status" value="1"/>
</dbReference>
<comment type="catalytic activity">
    <reaction evidence="5">
        <text>N-formimidoyl-L-glutamate + H2O = formamide + L-glutamate</text>
        <dbReference type="Rhea" id="RHEA:22492"/>
        <dbReference type="ChEBI" id="CHEBI:15377"/>
        <dbReference type="ChEBI" id="CHEBI:16397"/>
        <dbReference type="ChEBI" id="CHEBI:29985"/>
        <dbReference type="ChEBI" id="CHEBI:58928"/>
        <dbReference type="EC" id="3.5.3.8"/>
    </reaction>
</comment>
<evidence type="ECO:0000256" key="1">
    <source>
        <dbReference type="ARBA" id="ARBA00022723"/>
    </source>
</evidence>
<dbReference type="InterPro" id="IPR020855">
    <property type="entry name" value="Ureohydrolase_Mn_BS"/>
</dbReference>
<reference evidence="10" key="1">
    <citation type="submission" date="2018-07" db="EMBL/GenBank/DDBJ databases">
        <authorList>
            <person name="Kim H."/>
        </authorList>
    </citation>
    <scope>NUCLEOTIDE SEQUENCE [LARGE SCALE GENOMIC DNA]</scope>
    <source>
        <strain evidence="10">F02</strain>
    </source>
</reference>
<evidence type="ECO:0000256" key="8">
    <source>
        <dbReference type="RuleBase" id="RU003684"/>
    </source>
</evidence>
<dbReference type="GO" id="GO:0019557">
    <property type="term" value="P:L-histidine catabolic process to glutamate and formate"/>
    <property type="evidence" value="ECO:0007669"/>
    <property type="project" value="UniProtKB-UniPathway"/>
</dbReference>
<evidence type="ECO:0000256" key="6">
    <source>
        <dbReference type="NCBIfam" id="TIGR01227"/>
    </source>
</evidence>
<comment type="similarity">
    <text evidence="5 7 8">Belongs to the arginase family.</text>
</comment>
<evidence type="ECO:0000256" key="3">
    <source>
        <dbReference type="ARBA" id="ARBA00022808"/>
    </source>
</evidence>
<dbReference type="EMBL" id="CP031124">
    <property type="protein sequence ID" value="AXF86138.1"/>
    <property type="molecule type" value="Genomic_DNA"/>
</dbReference>
<comment type="pathway">
    <text evidence="5">Amino-acid degradation; L-histidine degradation into L-glutamate; L-glutamate from N-formimidoyl-L-glutamate (hydrolase route): step 1/1.</text>
</comment>
<dbReference type="PRINTS" id="PR00116">
    <property type="entry name" value="ARGINASE"/>
</dbReference>
<proteinExistence type="inferred from homology"/>
<evidence type="ECO:0000313" key="9">
    <source>
        <dbReference type="EMBL" id="AXF86138.1"/>
    </source>
</evidence>
<feature type="binding site" evidence="5">
    <location>
        <position position="154"/>
    </location>
    <ligand>
        <name>Mn(2+)</name>
        <dbReference type="ChEBI" id="CHEBI:29035"/>
        <label>2</label>
    </ligand>
</feature>
<dbReference type="HAMAP" id="MF_00737">
    <property type="entry name" value="Formimidoylglutam"/>
    <property type="match status" value="1"/>
</dbReference>
<feature type="binding site" evidence="5">
    <location>
        <position position="152"/>
    </location>
    <ligand>
        <name>Mn(2+)</name>
        <dbReference type="ChEBI" id="CHEBI:29035"/>
        <label>2</label>
    </ligand>
</feature>
<evidence type="ECO:0000256" key="4">
    <source>
        <dbReference type="ARBA" id="ARBA00023211"/>
    </source>
</evidence>
<organism evidence="9 10">
    <name type="scientific">Ephemeroptericola cinctiostellae</name>
    <dbReference type="NCBI Taxonomy" id="2268024"/>
    <lineage>
        <taxon>Bacteria</taxon>
        <taxon>Pseudomonadati</taxon>
        <taxon>Pseudomonadota</taxon>
        <taxon>Betaproteobacteria</taxon>
        <taxon>Burkholderiales</taxon>
        <taxon>Burkholderiaceae</taxon>
        <taxon>Ephemeroptericola</taxon>
    </lineage>
</organism>
<feature type="binding site" evidence="5">
    <location>
        <position position="245"/>
    </location>
    <ligand>
        <name>Mn(2+)</name>
        <dbReference type="ChEBI" id="CHEBI:29035"/>
        <label>1</label>
    </ligand>
</feature>
<dbReference type="Proteomes" id="UP000252182">
    <property type="component" value="Chromosome"/>
</dbReference>
<name>A0A345DCQ0_9BURK</name>